<sequence length="124" mass="12342">MSRAASHAPSASASASASSSSSTQPLSPRASLPPYARRASGLASPHHATPSSASAAPTSSFGAAAASLGSAVGVGSSAGGGEMLDRPRDKFRQTHVGSAALAFLYAEVVRYTQARVTGIAELER</sequence>
<reference evidence="2 3" key="1">
    <citation type="journal article" date="2018" name="Mol. Biol. Evol.">
        <title>Broad Genomic Sampling Reveals a Smut Pathogenic Ancestry of the Fungal Clade Ustilaginomycotina.</title>
        <authorList>
            <person name="Kijpornyongpan T."/>
            <person name="Mondo S.J."/>
            <person name="Barry K."/>
            <person name="Sandor L."/>
            <person name="Lee J."/>
            <person name="Lipzen A."/>
            <person name="Pangilinan J."/>
            <person name="LaButti K."/>
            <person name="Hainaut M."/>
            <person name="Henrissat B."/>
            <person name="Grigoriev I.V."/>
            <person name="Spatafora J.W."/>
            <person name="Aime M.C."/>
        </authorList>
    </citation>
    <scope>NUCLEOTIDE SEQUENCE [LARGE SCALE GENOMIC DNA]</scope>
    <source>
        <strain evidence="2 3">MCA 4186</strain>
    </source>
</reference>
<feature type="region of interest" description="Disordered" evidence="1">
    <location>
        <begin position="1"/>
        <end position="59"/>
    </location>
</feature>
<feature type="non-terminal residue" evidence="2">
    <location>
        <position position="124"/>
    </location>
</feature>
<dbReference type="RefSeq" id="XP_025600401.1">
    <property type="nucleotide sequence ID" value="XM_025743950.1"/>
</dbReference>
<feature type="compositionally biased region" description="Low complexity" evidence="1">
    <location>
        <begin position="43"/>
        <end position="59"/>
    </location>
</feature>
<evidence type="ECO:0000313" key="2">
    <source>
        <dbReference type="EMBL" id="PWO00123.1"/>
    </source>
</evidence>
<gene>
    <name evidence="2" type="ORF">FA09DRAFT_336950</name>
</gene>
<proteinExistence type="predicted"/>
<keyword evidence="3" id="KW-1185">Reference proteome</keyword>
<dbReference type="GeneID" id="37271494"/>
<dbReference type="Proteomes" id="UP000245946">
    <property type="component" value="Unassembled WGS sequence"/>
</dbReference>
<accession>A0A316ZGQ7</accession>
<dbReference type="EMBL" id="KZ819286">
    <property type="protein sequence ID" value="PWO00123.1"/>
    <property type="molecule type" value="Genomic_DNA"/>
</dbReference>
<name>A0A316ZGQ7_9BASI</name>
<dbReference type="AlphaFoldDB" id="A0A316ZGQ7"/>
<dbReference type="STRING" id="58919.A0A316ZGQ7"/>
<protein>
    <submittedName>
        <fullName evidence="2">Uncharacterized protein</fullName>
    </submittedName>
</protein>
<evidence type="ECO:0000256" key="1">
    <source>
        <dbReference type="SAM" id="MobiDB-lite"/>
    </source>
</evidence>
<dbReference type="OrthoDB" id="10254842at2759"/>
<evidence type="ECO:0000313" key="3">
    <source>
        <dbReference type="Proteomes" id="UP000245946"/>
    </source>
</evidence>
<feature type="compositionally biased region" description="Low complexity" evidence="1">
    <location>
        <begin position="1"/>
        <end position="30"/>
    </location>
</feature>
<organism evidence="2 3">
    <name type="scientific">Tilletiopsis washingtonensis</name>
    <dbReference type="NCBI Taxonomy" id="58919"/>
    <lineage>
        <taxon>Eukaryota</taxon>
        <taxon>Fungi</taxon>
        <taxon>Dikarya</taxon>
        <taxon>Basidiomycota</taxon>
        <taxon>Ustilaginomycotina</taxon>
        <taxon>Exobasidiomycetes</taxon>
        <taxon>Entylomatales</taxon>
        <taxon>Entylomatales incertae sedis</taxon>
        <taxon>Tilletiopsis</taxon>
    </lineage>
</organism>